<sequence>MFGDLQQHPTVHALHAGVVVHRVCRLYSLTIFCSFQRRRTRFASSRVVVVCGPSILAHVEVFRRACHRSASKRWSCRQTVTRGKQTFYINTDRVIMKVNVFGLWVRLFVLVRLSKYSKEVDHELAKACRVAKDHYTGKAIVNIDSKHKDIMKSALALITHVKIAKNEFAQALNSMNESIGGVTPALRNRFLMDNLTKEEETLLELTIQKLSGDGSTLGKACQNFITFMDQFEKKVEDQA</sequence>
<dbReference type="Proteomes" id="UP000799324">
    <property type="component" value="Unassembled WGS sequence"/>
</dbReference>
<organism evidence="1 2">
    <name type="scientific">Lophiostoma macrostomum CBS 122681</name>
    <dbReference type="NCBI Taxonomy" id="1314788"/>
    <lineage>
        <taxon>Eukaryota</taxon>
        <taxon>Fungi</taxon>
        <taxon>Dikarya</taxon>
        <taxon>Ascomycota</taxon>
        <taxon>Pezizomycotina</taxon>
        <taxon>Dothideomycetes</taxon>
        <taxon>Pleosporomycetidae</taxon>
        <taxon>Pleosporales</taxon>
        <taxon>Lophiostomataceae</taxon>
        <taxon>Lophiostoma</taxon>
    </lineage>
</organism>
<dbReference type="AlphaFoldDB" id="A0A6A6STH4"/>
<evidence type="ECO:0000313" key="2">
    <source>
        <dbReference type="Proteomes" id="UP000799324"/>
    </source>
</evidence>
<dbReference type="EMBL" id="MU004460">
    <property type="protein sequence ID" value="KAF2650301.1"/>
    <property type="molecule type" value="Genomic_DNA"/>
</dbReference>
<keyword evidence="2" id="KW-1185">Reference proteome</keyword>
<name>A0A6A6STH4_9PLEO</name>
<accession>A0A6A6STH4</accession>
<evidence type="ECO:0000313" key="1">
    <source>
        <dbReference type="EMBL" id="KAF2650301.1"/>
    </source>
</evidence>
<gene>
    <name evidence="1" type="ORF">K491DRAFT_683130</name>
</gene>
<proteinExistence type="predicted"/>
<protein>
    <submittedName>
        <fullName evidence="1">Uncharacterized protein</fullName>
    </submittedName>
</protein>
<reference evidence="1" key="1">
    <citation type="journal article" date="2020" name="Stud. Mycol.">
        <title>101 Dothideomycetes genomes: a test case for predicting lifestyles and emergence of pathogens.</title>
        <authorList>
            <person name="Haridas S."/>
            <person name="Albert R."/>
            <person name="Binder M."/>
            <person name="Bloem J."/>
            <person name="Labutti K."/>
            <person name="Salamov A."/>
            <person name="Andreopoulos B."/>
            <person name="Baker S."/>
            <person name="Barry K."/>
            <person name="Bills G."/>
            <person name="Bluhm B."/>
            <person name="Cannon C."/>
            <person name="Castanera R."/>
            <person name="Culley D."/>
            <person name="Daum C."/>
            <person name="Ezra D."/>
            <person name="Gonzalez J."/>
            <person name="Henrissat B."/>
            <person name="Kuo A."/>
            <person name="Liang C."/>
            <person name="Lipzen A."/>
            <person name="Lutzoni F."/>
            <person name="Magnuson J."/>
            <person name="Mondo S."/>
            <person name="Nolan M."/>
            <person name="Ohm R."/>
            <person name="Pangilinan J."/>
            <person name="Park H.-J."/>
            <person name="Ramirez L."/>
            <person name="Alfaro M."/>
            <person name="Sun H."/>
            <person name="Tritt A."/>
            <person name="Yoshinaga Y."/>
            <person name="Zwiers L.-H."/>
            <person name="Turgeon B."/>
            <person name="Goodwin S."/>
            <person name="Spatafora J."/>
            <person name="Crous P."/>
            <person name="Grigoriev I."/>
        </authorList>
    </citation>
    <scope>NUCLEOTIDE SEQUENCE</scope>
    <source>
        <strain evidence="1">CBS 122681</strain>
    </source>
</reference>